<dbReference type="InterPro" id="IPR008422">
    <property type="entry name" value="KN_HD"/>
</dbReference>
<gene>
    <name evidence="9" type="ORF">BV898_08723</name>
</gene>
<dbReference type="InterPro" id="IPR050224">
    <property type="entry name" value="TALE_homeobox"/>
</dbReference>
<dbReference type="InterPro" id="IPR017970">
    <property type="entry name" value="Homeobox_CS"/>
</dbReference>
<dbReference type="AlphaFoldDB" id="A0A1W0WPS1"/>
<dbReference type="Gene3D" id="1.10.10.60">
    <property type="entry name" value="Homeodomain-like"/>
    <property type="match status" value="1"/>
</dbReference>
<dbReference type="GO" id="GO:0000987">
    <property type="term" value="F:cis-regulatory region sequence-specific DNA binding"/>
    <property type="evidence" value="ECO:0007669"/>
    <property type="project" value="UniProtKB-ARBA"/>
</dbReference>
<feature type="domain" description="Homeobox" evidence="7">
    <location>
        <begin position="214"/>
        <end position="277"/>
    </location>
</feature>
<dbReference type="SMART" id="SM00389">
    <property type="entry name" value="HOX"/>
    <property type="match status" value="1"/>
</dbReference>
<dbReference type="InterPro" id="IPR005542">
    <property type="entry name" value="PBX_PBC_dom"/>
</dbReference>
<comment type="similarity">
    <text evidence="2">Belongs to the TALE/PBX homeobox family.</text>
</comment>
<dbReference type="OrthoDB" id="4187154at2759"/>
<dbReference type="PROSITE" id="PS51978">
    <property type="entry name" value="PBC"/>
    <property type="match status" value="1"/>
</dbReference>
<evidence type="ECO:0000256" key="5">
    <source>
        <dbReference type="ARBA" id="ARBA00023242"/>
    </source>
</evidence>
<evidence type="ECO:0000313" key="9">
    <source>
        <dbReference type="EMBL" id="OQV17143.1"/>
    </source>
</evidence>
<feature type="domain" description="PBC" evidence="8">
    <location>
        <begin position="22"/>
        <end position="215"/>
    </location>
</feature>
<dbReference type="CDD" id="cd00086">
    <property type="entry name" value="homeodomain"/>
    <property type="match status" value="1"/>
</dbReference>
<evidence type="ECO:0000259" key="8">
    <source>
        <dbReference type="PROSITE" id="PS51978"/>
    </source>
</evidence>
<dbReference type="GO" id="GO:0000981">
    <property type="term" value="F:DNA-binding transcription factor activity, RNA polymerase II-specific"/>
    <property type="evidence" value="ECO:0007669"/>
    <property type="project" value="InterPro"/>
</dbReference>
<feature type="DNA-binding region" description="Homeobox" evidence="6">
    <location>
        <begin position="216"/>
        <end position="278"/>
    </location>
</feature>
<evidence type="ECO:0000256" key="1">
    <source>
        <dbReference type="ARBA" id="ARBA00004123"/>
    </source>
</evidence>
<keyword evidence="10" id="KW-1185">Reference proteome</keyword>
<evidence type="ECO:0000256" key="6">
    <source>
        <dbReference type="PROSITE-ProRule" id="PRU00108"/>
    </source>
</evidence>
<reference evidence="10" key="1">
    <citation type="submission" date="2017-01" db="EMBL/GenBank/DDBJ databases">
        <title>Comparative genomics of anhydrobiosis in the tardigrade Hypsibius dujardini.</title>
        <authorList>
            <person name="Yoshida Y."/>
            <person name="Koutsovoulos G."/>
            <person name="Laetsch D."/>
            <person name="Stevens L."/>
            <person name="Kumar S."/>
            <person name="Horikawa D."/>
            <person name="Ishino K."/>
            <person name="Komine S."/>
            <person name="Tomita M."/>
            <person name="Blaxter M."/>
            <person name="Arakawa K."/>
        </authorList>
    </citation>
    <scope>NUCLEOTIDE SEQUENCE [LARGE SCALE GENOMIC DNA]</scope>
    <source>
        <strain evidence="10">Z151</strain>
    </source>
</reference>
<dbReference type="GO" id="GO:0005634">
    <property type="term" value="C:nucleus"/>
    <property type="evidence" value="ECO:0007669"/>
    <property type="project" value="UniProtKB-SubCell"/>
</dbReference>
<comment type="caution">
    <text evidence="9">The sequence shown here is derived from an EMBL/GenBank/DDBJ whole genome shotgun (WGS) entry which is preliminary data.</text>
</comment>
<dbReference type="PROSITE" id="PS00027">
    <property type="entry name" value="HOMEOBOX_1"/>
    <property type="match status" value="1"/>
</dbReference>
<protein>
    <submittedName>
        <fullName evidence="9">Homeobox protein extradenticle</fullName>
    </submittedName>
</protein>
<dbReference type="PANTHER" id="PTHR11850">
    <property type="entry name" value="HOMEOBOX PROTEIN TRANSCRIPTION FACTORS"/>
    <property type="match status" value="1"/>
</dbReference>
<evidence type="ECO:0000259" key="7">
    <source>
        <dbReference type="PROSITE" id="PS50071"/>
    </source>
</evidence>
<dbReference type="SUPFAM" id="SSF46689">
    <property type="entry name" value="Homeodomain-like"/>
    <property type="match status" value="1"/>
</dbReference>
<dbReference type="Proteomes" id="UP000192578">
    <property type="component" value="Unassembled WGS sequence"/>
</dbReference>
<dbReference type="InterPro" id="IPR001356">
    <property type="entry name" value="HD"/>
</dbReference>
<evidence type="ECO:0000256" key="2">
    <source>
        <dbReference type="ARBA" id="ARBA00007601"/>
    </source>
</evidence>
<keyword evidence="4 6" id="KW-0371">Homeobox</keyword>
<sequence length="296" mass="32722">MGGVVGEGESAARGGAAAGSAASQDIADGVLSKLNNLPSQGLDDVHLETRKNKLLSNRLLPALFAVLADIKERTGLSIQNGSEEEVQDPQTARLDNMLMAEGLTGPDRPGMVGVTSPGGSDLAAGSPTDHAEYYTKLAGVREFYQSECRQYNQHRTEFMNHVVTLLREQGNVRPITAKEIDKMVAVVDKKFSVIETHVKQQACEHVMHLRSRFLDARRKRRNFGKGATEILNEYFRSHVSNPYPSEATKEELARQCNITVSQVSNWFGNKRIRFKKNIGKHQDADGHAHSSKKRKD</sequence>
<organism evidence="9 10">
    <name type="scientific">Hypsibius exemplaris</name>
    <name type="common">Freshwater tardigrade</name>
    <dbReference type="NCBI Taxonomy" id="2072580"/>
    <lineage>
        <taxon>Eukaryota</taxon>
        <taxon>Metazoa</taxon>
        <taxon>Ecdysozoa</taxon>
        <taxon>Tardigrada</taxon>
        <taxon>Eutardigrada</taxon>
        <taxon>Parachela</taxon>
        <taxon>Hypsibioidea</taxon>
        <taxon>Hypsibiidae</taxon>
        <taxon>Hypsibius</taxon>
    </lineage>
</organism>
<keyword evidence="5 6" id="KW-0539">Nucleus</keyword>
<name>A0A1W0WPS1_HYPEX</name>
<comment type="subcellular location">
    <subcellularLocation>
        <location evidence="1 6">Nucleus</location>
    </subcellularLocation>
</comment>
<keyword evidence="3 6" id="KW-0238">DNA-binding</keyword>
<proteinExistence type="inferred from homology"/>
<dbReference type="EMBL" id="MTYJ01000065">
    <property type="protein sequence ID" value="OQV17143.1"/>
    <property type="molecule type" value="Genomic_DNA"/>
</dbReference>
<evidence type="ECO:0000256" key="4">
    <source>
        <dbReference type="ARBA" id="ARBA00023155"/>
    </source>
</evidence>
<dbReference type="Pfam" id="PF05920">
    <property type="entry name" value="Homeobox_KN"/>
    <property type="match status" value="1"/>
</dbReference>
<evidence type="ECO:0000256" key="3">
    <source>
        <dbReference type="ARBA" id="ARBA00023125"/>
    </source>
</evidence>
<dbReference type="InterPro" id="IPR009057">
    <property type="entry name" value="Homeodomain-like_sf"/>
</dbReference>
<dbReference type="Pfam" id="PF03792">
    <property type="entry name" value="PBC"/>
    <property type="match status" value="1"/>
</dbReference>
<accession>A0A1W0WPS1</accession>
<evidence type="ECO:0000313" key="10">
    <source>
        <dbReference type="Proteomes" id="UP000192578"/>
    </source>
</evidence>
<dbReference type="PROSITE" id="PS50071">
    <property type="entry name" value="HOMEOBOX_2"/>
    <property type="match status" value="1"/>
</dbReference>